<gene>
    <name evidence="1" type="ORF">LMG28688_05014</name>
</gene>
<dbReference type="EMBL" id="CADIKL010000030">
    <property type="protein sequence ID" value="CAB3799730.1"/>
    <property type="molecule type" value="Genomic_DNA"/>
</dbReference>
<name>A0A6J5GK96_9BURK</name>
<accession>A0A6J5GK96</accession>
<evidence type="ECO:0000313" key="1">
    <source>
        <dbReference type="EMBL" id="CAB3799730.1"/>
    </source>
</evidence>
<sequence>MIPVTVTIVKMGTIAARIDVPREASRKAHTEPDTTHAMHTLFSTRRMTHAALKAARPARRHVVRALRHHAARTRALAQHVRDARAVDGMRAWFHSFFSVLRLRAGARHFSLRTLLYRPNATLRALAAPATVHTARNVRRPRRMGASSTGWFGFAMR</sequence>
<protein>
    <submittedName>
        <fullName evidence="1">Uncharacterized protein</fullName>
    </submittedName>
</protein>
<dbReference type="AlphaFoldDB" id="A0A6J5GK96"/>
<proteinExistence type="predicted"/>
<organism evidence="1 2">
    <name type="scientific">Paraburkholderia caffeinitolerans</name>
    <dbReference type="NCBI Taxonomy" id="1723730"/>
    <lineage>
        <taxon>Bacteria</taxon>
        <taxon>Pseudomonadati</taxon>
        <taxon>Pseudomonadota</taxon>
        <taxon>Betaproteobacteria</taxon>
        <taxon>Burkholderiales</taxon>
        <taxon>Burkholderiaceae</taxon>
        <taxon>Paraburkholderia</taxon>
    </lineage>
</organism>
<keyword evidence="2" id="KW-1185">Reference proteome</keyword>
<dbReference type="Proteomes" id="UP000494119">
    <property type="component" value="Unassembled WGS sequence"/>
</dbReference>
<evidence type="ECO:0000313" key="2">
    <source>
        <dbReference type="Proteomes" id="UP000494119"/>
    </source>
</evidence>
<reference evidence="1 2" key="1">
    <citation type="submission" date="2020-04" db="EMBL/GenBank/DDBJ databases">
        <authorList>
            <person name="De Canck E."/>
        </authorList>
    </citation>
    <scope>NUCLEOTIDE SEQUENCE [LARGE SCALE GENOMIC DNA]</scope>
    <source>
        <strain evidence="1 2">LMG 28688</strain>
    </source>
</reference>